<dbReference type="Pfam" id="PF00733">
    <property type="entry name" value="Asn_synthase"/>
    <property type="match status" value="1"/>
</dbReference>
<evidence type="ECO:0000256" key="4">
    <source>
        <dbReference type="ARBA" id="ARBA00022741"/>
    </source>
</evidence>
<feature type="domain" description="Glutamine amidotransferase type-2" evidence="8">
    <location>
        <begin position="2"/>
        <end position="218"/>
    </location>
</feature>
<comment type="pathway">
    <text evidence="1">Amino-acid biosynthesis; L-asparagine biosynthesis; L-asparagine from L-aspartate (L-Gln route): step 1/1.</text>
</comment>
<dbReference type="InterPro" id="IPR029055">
    <property type="entry name" value="Ntn_hydrolases_N"/>
</dbReference>
<keyword evidence="6" id="KW-0315">Glutamine amidotransferase</keyword>
<dbReference type="NCBIfam" id="TIGR01536">
    <property type="entry name" value="asn_synth_AEB"/>
    <property type="match status" value="1"/>
</dbReference>
<keyword evidence="10" id="KW-1185">Reference proteome</keyword>
<dbReference type="InterPro" id="IPR001962">
    <property type="entry name" value="Asn_synthase"/>
</dbReference>
<dbReference type="SUPFAM" id="SSF56235">
    <property type="entry name" value="N-terminal nucleophile aminohydrolases (Ntn hydrolases)"/>
    <property type="match status" value="1"/>
</dbReference>
<dbReference type="CDD" id="cd00712">
    <property type="entry name" value="AsnB"/>
    <property type="match status" value="1"/>
</dbReference>
<evidence type="ECO:0000256" key="5">
    <source>
        <dbReference type="ARBA" id="ARBA00022840"/>
    </source>
</evidence>
<evidence type="ECO:0000256" key="1">
    <source>
        <dbReference type="ARBA" id="ARBA00005187"/>
    </source>
</evidence>
<keyword evidence="4" id="KW-0547">Nucleotide-binding</keyword>
<dbReference type="Proteomes" id="UP001596055">
    <property type="component" value="Unassembled WGS sequence"/>
</dbReference>
<dbReference type="GO" id="GO:0004066">
    <property type="term" value="F:asparagine synthase (glutamine-hydrolyzing) activity"/>
    <property type="evidence" value="ECO:0007669"/>
    <property type="project" value="UniProtKB-EC"/>
</dbReference>
<dbReference type="SUPFAM" id="SSF52402">
    <property type="entry name" value="Adenine nucleotide alpha hydrolases-like"/>
    <property type="match status" value="1"/>
</dbReference>
<evidence type="ECO:0000256" key="2">
    <source>
        <dbReference type="ARBA" id="ARBA00005752"/>
    </source>
</evidence>
<evidence type="ECO:0000259" key="8">
    <source>
        <dbReference type="PROSITE" id="PS51278"/>
    </source>
</evidence>
<dbReference type="EMBL" id="JBHSNL010000001">
    <property type="protein sequence ID" value="MFC5544434.1"/>
    <property type="molecule type" value="Genomic_DNA"/>
</dbReference>
<organism evidence="9 10">
    <name type="scientific">Marinobacter koreensis</name>
    <dbReference type="NCBI Taxonomy" id="335974"/>
    <lineage>
        <taxon>Bacteria</taxon>
        <taxon>Pseudomonadati</taxon>
        <taxon>Pseudomonadota</taxon>
        <taxon>Gammaproteobacteria</taxon>
        <taxon>Pseudomonadales</taxon>
        <taxon>Marinobacteraceae</taxon>
        <taxon>Marinobacter</taxon>
    </lineage>
</organism>
<keyword evidence="5" id="KW-0067">ATP-binding</keyword>
<comment type="caution">
    <text evidence="9">The sequence shown here is derived from an EMBL/GenBank/DDBJ whole genome shotgun (WGS) entry which is preliminary data.</text>
</comment>
<dbReference type="InterPro" id="IPR033738">
    <property type="entry name" value="AsnB_N"/>
</dbReference>
<evidence type="ECO:0000256" key="6">
    <source>
        <dbReference type="ARBA" id="ARBA00022962"/>
    </source>
</evidence>
<name>A0ABW0RJN2_9GAMM</name>
<evidence type="ECO:0000256" key="7">
    <source>
        <dbReference type="ARBA" id="ARBA00048741"/>
    </source>
</evidence>
<dbReference type="PIRSF" id="PIRSF001589">
    <property type="entry name" value="Asn_synthetase_glu-h"/>
    <property type="match status" value="1"/>
</dbReference>
<dbReference type="PANTHER" id="PTHR43284:SF1">
    <property type="entry name" value="ASPARAGINE SYNTHETASE"/>
    <property type="match status" value="1"/>
</dbReference>
<evidence type="ECO:0000256" key="3">
    <source>
        <dbReference type="ARBA" id="ARBA00012737"/>
    </source>
</evidence>
<dbReference type="InterPro" id="IPR051786">
    <property type="entry name" value="ASN_synthetase/amidase"/>
</dbReference>
<proteinExistence type="inferred from homology"/>
<evidence type="ECO:0000313" key="10">
    <source>
        <dbReference type="Proteomes" id="UP001596055"/>
    </source>
</evidence>
<dbReference type="RefSeq" id="WP_248154610.1">
    <property type="nucleotide sequence ID" value="NZ_JAKZAJ010000001.1"/>
</dbReference>
<comment type="catalytic activity">
    <reaction evidence="7">
        <text>L-aspartate + L-glutamine + ATP + H2O = L-asparagine + L-glutamate + AMP + diphosphate + H(+)</text>
        <dbReference type="Rhea" id="RHEA:12228"/>
        <dbReference type="ChEBI" id="CHEBI:15377"/>
        <dbReference type="ChEBI" id="CHEBI:15378"/>
        <dbReference type="ChEBI" id="CHEBI:29985"/>
        <dbReference type="ChEBI" id="CHEBI:29991"/>
        <dbReference type="ChEBI" id="CHEBI:30616"/>
        <dbReference type="ChEBI" id="CHEBI:33019"/>
        <dbReference type="ChEBI" id="CHEBI:58048"/>
        <dbReference type="ChEBI" id="CHEBI:58359"/>
        <dbReference type="ChEBI" id="CHEBI:456215"/>
        <dbReference type="EC" id="6.3.5.4"/>
    </reaction>
</comment>
<dbReference type="PROSITE" id="PS51278">
    <property type="entry name" value="GATASE_TYPE_2"/>
    <property type="match status" value="1"/>
</dbReference>
<dbReference type="InterPro" id="IPR006426">
    <property type="entry name" value="Asn_synth_AEB"/>
</dbReference>
<dbReference type="Gene3D" id="3.40.50.620">
    <property type="entry name" value="HUPs"/>
    <property type="match status" value="1"/>
</dbReference>
<accession>A0ABW0RJN2</accession>
<protein>
    <recommendedName>
        <fullName evidence="3">asparagine synthase (glutamine-hydrolyzing)</fullName>
        <ecNumber evidence="3">6.3.5.4</ecNumber>
    </recommendedName>
</protein>
<keyword evidence="9" id="KW-0436">Ligase</keyword>
<dbReference type="PANTHER" id="PTHR43284">
    <property type="entry name" value="ASPARAGINE SYNTHETASE (GLUTAMINE-HYDROLYZING)"/>
    <property type="match status" value="1"/>
</dbReference>
<reference evidence="10" key="1">
    <citation type="journal article" date="2019" name="Int. J. Syst. Evol. Microbiol.">
        <title>The Global Catalogue of Microorganisms (GCM) 10K type strain sequencing project: providing services to taxonomists for standard genome sequencing and annotation.</title>
        <authorList>
            <consortium name="The Broad Institute Genomics Platform"/>
            <consortium name="The Broad Institute Genome Sequencing Center for Infectious Disease"/>
            <person name="Wu L."/>
            <person name="Ma J."/>
        </authorList>
    </citation>
    <scope>NUCLEOTIDE SEQUENCE [LARGE SCALE GENOMIC DNA]</scope>
    <source>
        <strain evidence="10">CGMCC 4.1799</strain>
    </source>
</reference>
<gene>
    <name evidence="9" type="primary">asnB</name>
    <name evidence="9" type="ORF">ACFPQA_05210</name>
</gene>
<evidence type="ECO:0000313" key="9">
    <source>
        <dbReference type="EMBL" id="MFC5544434.1"/>
    </source>
</evidence>
<sequence length="645" mass="73346">MCGIAGFWGNKRWVVDKTVAERMALRIQSRGPDDAGVWNDVAAGLALAHRRLAVIDLSPAGHQPMQSPCERYTLIFNGEIYNHQDLRADLEAQNAAFKWRGHSDTETLLAALRHWGVRGTLERLNGMFAFALWDADDQILFLARDRMGEKPLYYGRSGNNFLFGSELKALAAHPDWQGKIDRDALALYMRHNYVPTPWSIYQGIAKLPPAHFVAIRENGKNVGEPICYWDLGKIAEQGVAAAVGEPVALTDELDGLLRDAVGRRMAADVPLGAFLSGGYDSTTVAALMQAQSERPIKTFTIGFYEKGYNEAQHAKAVAEHLGTDHTELYVTPEEAMAVIPKLPAMYDEPFSDSSQIPTFLVSQLARQHVTVSLSGDGGDELFYGYGRYFKADAIWRKLGRVPVPLRRALASLIAHAPARGLEKAMGFLPRRLRIDHFADRLPKLAEMLAYPDSQSFYRHFVSHAQKPEELVLGAKEPHTILNRSEGMSGLPGLRERMMYLDAMTYLPDDILTKVDRASMAVSLEARVPLLDHRLIEFAWRVPTDYKYRNGKGKWLLRQVLYRYVPKALMDRPKMGFGVPIEHWLRGPLREWAEELLDEKRLREEGFFNPAPIRKMWEEHVSGKRRWHYYLWDVLMFQAWLEHQHD</sequence>
<dbReference type="InterPro" id="IPR014729">
    <property type="entry name" value="Rossmann-like_a/b/a_fold"/>
</dbReference>
<comment type="similarity">
    <text evidence="2">Belongs to the asparagine synthetase family.</text>
</comment>
<dbReference type="Gene3D" id="3.60.20.10">
    <property type="entry name" value="Glutamine Phosphoribosylpyrophosphate, subunit 1, domain 1"/>
    <property type="match status" value="1"/>
</dbReference>
<dbReference type="CDD" id="cd01991">
    <property type="entry name" value="Asn_synthase_B_C"/>
    <property type="match status" value="1"/>
</dbReference>
<dbReference type="EC" id="6.3.5.4" evidence="3"/>
<dbReference type="InterPro" id="IPR017932">
    <property type="entry name" value="GATase_2_dom"/>
</dbReference>
<dbReference type="Pfam" id="PF13522">
    <property type="entry name" value="GATase_6"/>
    <property type="match status" value="1"/>
</dbReference>